<proteinExistence type="inferred from homology"/>
<evidence type="ECO:0000313" key="4">
    <source>
        <dbReference type="Proteomes" id="UP000658225"/>
    </source>
</evidence>
<name>A0A927MLA1_9BACL</name>
<dbReference type="GO" id="GO:0016799">
    <property type="term" value="F:hydrolase activity, hydrolyzing N-glycosyl compounds"/>
    <property type="evidence" value="ECO:0007669"/>
    <property type="project" value="TreeGrafter"/>
</dbReference>
<sequence length="193" mass="21170">MKTLAVFCGSSNGASDVYIDGAKKLGKELAKRNIALVYGGASVGVMGAVADAVLAEGGQVIGIMPSFLEKREIAHKNLTELIVVDSMHERKAKIADLVDGFIALPGGPGTLEEFFEMFTWAQLGLHHKPCGLLNINHYYDPLIALFDHMTNEQFLHEKYRSMALVDVEPNGLLDQFNTYEPPTVKAYITEKQT</sequence>
<dbReference type="GO" id="GO:0005829">
    <property type="term" value="C:cytosol"/>
    <property type="evidence" value="ECO:0007669"/>
    <property type="project" value="TreeGrafter"/>
</dbReference>
<evidence type="ECO:0000256" key="1">
    <source>
        <dbReference type="ARBA" id="ARBA00006763"/>
    </source>
</evidence>
<dbReference type="EC" id="3.2.2.n1" evidence="2"/>
<dbReference type="Gene3D" id="3.40.50.450">
    <property type="match status" value="1"/>
</dbReference>
<dbReference type="InterPro" id="IPR031100">
    <property type="entry name" value="LOG_fam"/>
</dbReference>
<dbReference type="InterPro" id="IPR005269">
    <property type="entry name" value="LOG"/>
</dbReference>
<dbReference type="SUPFAM" id="SSF102405">
    <property type="entry name" value="MCP/YpsA-like"/>
    <property type="match status" value="1"/>
</dbReference>
<dbReference type="NCBIfam" id="TIGR00730">
    <property type="entry name" value="Rossman fold protein, TIGR00730 family"/>
    <property type="match status" value="1"/>
</dbReference>
<keyword evidence="4" id="KW-1185">Reference proteome</keyword>
<accession>A0A927MLA1</accession>
<dbReference type="Pfam" id="PF03641">
    <property type="entry name" value="Lysine_decarbox"/>
    <property type="match status" value="1"/>
</dbReference>
<comment type="caution">
    <text evidence="3">The sequence shown here is derived from an EMBL/GenBank/DDBJ whole genome shotgun (WGS) entry which is preliminary data.</text>
</comment>
<evidence type="ECO:0000256" key="2">
    <source>
        <dbReference type="RuleBase" id="RU363015"/>
    </source>
</evidence>
<dbReference type="GO" id="GO:0009691">
    <property type="term" value="P:cytokinin biosynthetic process"/>
    <property type="evidence" value="ECO:0007669"/>
    <property type="project" value="UniProtKB-UniRule"/>
</dbReference>
<dbReference type="AlphaFoldDB" id="A0A927MLA1"/>
<dbReference type="EMBL" id="JADBEL010000036">
    <property type="protein sequence ID" value="MBE1556804.1"/>
    <property type="molecule type" value="Genomic_DNA"/>
</dbReference>
<organism evidence="3 4">
    <name type="scientific">Sporosarcina limicola</name>
    <dbReference type="NCBI Taxonomy" id="34101"/>
    <lineage>
        <taxon>Bacteria</taxon>
        <taxon>Bacillati</taxon>
        <taxon>Bacillota</taxon>
        <taxon>Bacilli</taxon>
        <taxon>Bacillales</taxon>
        <taxon>Caryophanaceae</taxon>
        <taxon>Sporosarcina</taxon>
    </lineage>
</organism>
<gene>
    <name evidence="3" type="ORF">H4683_003930</name>
</gene>
<comment type="similarity">
    <text evidence="1 2">Belongs to the LOG family.</text>
</comment>
<dbReference type="PANTHER" id="PTHR31223:SF70">
    <property type="entry name" value="LOG FAMILY PROTEIN YJL055W"/>
    <property type="match status" value="1"/>
</dbReference>
<dbReference type="Proteomes" id="UP000658225">
    <property type="component" value="Unassembled WGS sequence"/>
</dbReference>
<dbReference type="RefSeq" id="WP_192600416.1">
    <property type="nucleotide sequence ID" value="NZ_JADBEL010000036.1"/>
</dbReference>
<evidence type="ECO:0000313" key="3">
    <source>
        <dbReference type="EMBL" id="MBE1556804.1"/>
    </source>
</evidence>
<keyword evidence="2" id="KW-0203">Cytokinin biosynthesis</keyword>
<reference evidence="3" key="1">
    <citation type="submission" date="2020-10" db="EMBL/GenBank/DDBJ databases">
        <title>Genomic Encyclopedia of Type Strains, Phase IV (KMG-IV): sequencing the most valuable type-strain genomes for metagenomic binning, comparative biology and taxonomic classification.</title>
        <authorList>
            <person name="Goeker M."/>
        </authorList>
    </citation>
    <scope>NUCLEOTIDE SEQUENCE</scope>
    <source>
        <strain evidence="3">DSM 13886</strain>
    </source>
</reference>
<dbReference type="PANTHER" id="PTHR31223">
    <property type="entry name" value="LOG FAMILY PROTEIN YJL055W"/>
    <property type="match status" value="1"/>
</dbReference>
<protein>
    <recommendedName>
        <fullName evidence="2">Cytokinin riboside 5'-monophosphate phosphoribohydrolase</fullName>
        <ecNumber evidence="2">3.2.2.n1</ecNumber>
    </recommendedName>
</protein>
<keyword evidence="2" id="KW-0378">Hydrolase</keyword>